<keyword evidence="2 6" id="KW-0812">Transmembrane</keyword>
<comment type="caution">
    <text evidence="7">The sequence shown here is derived from an EMBL/GenBank/DDBJ whole genome shotgun (WGS) entry which is preliminary data.</text>
</comment>
<dbReference type="InterPro" id="IPR005178">
    <property type="entry name" value="Ostalpha/TMEM184C"/>
</dbReference>
<dbReference type="Proteomes" id="UP000076874">
    <property type="component" value="Unassembled WGS sequence"/>
</dbReference>
<feature type="transmembrane region" description="Helical" evidence="6">
    <location>
        <begin position="207"/>
        <end position="229"/>
    </location>
</feature>
<evidence type="ECO:0000256" key="1">
    <source>
        <dbReference type="ARBA" id="ARBA00004141"/>
    </source>
</evidence>
<proteinExistence type="predicted"/>
<organism evidence="7 8">
    <name type="scientific">Niveomyces insectorum RCEF 264</name>
    <dbReference type="NCBI Taxonomy" id="1081102"/>
    <lineage>
        <taxon>Eukaryota</taxon>
        <taxon>Fungi</taxon>
        <taxon>Dikarya</taxon>
        <taxon>Ascomycota</taxon>
        <taxon>Pezizomycotina</taxon>
        <taxon>Sordariomycetes</taxon>
        <taxon>Hypocreomycetidae</taxon>
        <taxon>Hypocreales</taxon>
        <taxon>Cordycipitaceae</taxon>
        <taxon>Niveomyces</taxon>
    </lineage>
</organism>
<evidence type="ECO:0000256" key="2">
    <source>
        <dbReference type="ARBA" id="ARBA00022692"/>
    </source>
</evidence>
<dbReference type="PANTHER" id="PTHR23423">
    <property type="entry name" value="ORGANIC SOLUTE TRANSPORTER-RELATED"/>
    <property type="match status" value="1"/>
</dbReference>
<comment type="subcellular location">
    <subcellularLocation>
        <location evidence="1">Membrane</location>
        <topology evidence="1">Multi-pass membrane protein</topology>
    </subcellularLocation>
</comment>
<feature type="transmembrane region" description="Helical" evidence="6">
    <location>
        <begin position="67"/>
        <end position="89"/>
    </location>
</feature>
<accession>A0A167PUD6</accession>
<keyword evidence="3 6" id="KW-1133">Transmembrane helix</keyword>
<keyword evidence="4 6" id="KW-0472">Membrane</keyword>
<dbReference type="AlphaFoldDB" id="A0A167PUD6"/>
<name>A0A167PUD6_9HYPO</name>
<sequence length="596" mass="66401">MNLTCNSTLDDLRILPTSEIKVAGPLTFHDLALIISGASTLIAIALSLYLIWMHALHYTKPNEQKHVIRILFMIPVYAAASFLSLRFYWHAIYFQVISDCYEAFAISSFFALLCSYIRPDLHGQKNFFRELRPITPWVFPVNWMKKCCGGERGPWRTPASGLTWFNIIWIGIYHYCFIRVAMTITAVVTQYFDRYCESSNSPVFSHIWIIVIESIAVTIAMYCVIQFYIQMRVRLAEHSPFLKVLAIKLVIFLSFWQSAAISVGTSTLNIVHPNSVIAYPDIKVGIPSMLLCVEMACFAVLHLWAFPYRPYLDNAPTKFYPVADPDGPDPTPKVNEHYTRSGGFMGFRALFDALNIWDVVKAFGRGVRWLFVGIRHRREDISYQTPYKSSEMDLDELSPQKPGGRRNQAGVMVGDGVDTAYHADMSMTNLAGMKSTDHLPIASEFRRSRFDTLNDGGGLGGGPGVAHGVGGTEVGVAVTTAGAVGAAGGVDSRRQPSDEAAGLIAHAQPMSSTALGHDDSSPERYRDQDQLRGTMPLRFPPVLDGRGQAAYQEDELYLEDGRSRRQQQYAYGRGRPLGPTPDAGAPPTDTRWGEAR</sequence>
<protein>
    <submittedName>
        <fullName evidence="7">DUF300 domain containing protein</fullName>
    </submittedName>
</protein>
<dbReference type="EMBL" id="AZHD01000015">
    <property type="protein sequence ID" value="OAA57037.1"/>
    <property type="molecule type" value="Genomic_DNA"/>
</dbReference>
<feature type="transmembrane region" description="Helical" evidence="6">
    <location>
        <begin position="241"/>
        <end position="264"/>
    </location>
</feature>
<feature type="compositionally biased region" description="Basic and acidic residues" evidence="5">
    <location>
        <begin position="516"/>
        <end position="530"/>
    </location>
</feature>
<dbReference type="STRING" id="1081102.A0A167PUD6"/>
<dbReference type="SMART" id="SM01417">
    <property type="entry name" value="Solute_trans_a"/>
    <property type="match status" value="1"/>
</dbReference>
<evidence type="ECO:0000256" key="4">
    <source>
        <dbReference type="ARBA" id="ARBA00023136"/>
    </source>
</evidence>
<gene>
    <name evidence="7" type="ORF">SPI_07418</name>
</gene>
<feature type="transmembrane region" description="Helical" evidence="6">
    <location>
        <begin position="162"/>
        <end position="187"/>
    </location>
</feature>
<feature type="transmembrane region" description="Helical" evidence="6">
    <location>
        <begin position="31"/>
        <end position="55"/>
    </location>
</feature>
<keyword evidence="8" id="KW-1185">Reference proteome</keyword>
<evidence type="ECO:0000256" key="3">
    <source>
        <dbReference type="ARBA" id="ARBA00022989"/>
    </source>
</evidence>
<evidence type="ECO:0000313" key="8">
    <source>
        <dbReference type="Proteomes" id="UP000076874"/>
    </source>
</evidence>
<feature type="transmembrane region" description="Helical" evidence="6">
    <location>
        <begin position="284"/>
        <end position="306"/>
    </location>
</feature>
<reference evidence="7 8" key="1">
    <citation type="journal article" date="2016" name="Genome Biol. Evol.">
        <title>Divergent and convergent evolution of fungal pathogenicity.</title>
        <authorList>
            <person name="Shang Y."/>
            <person name="Xiao G."/>
            <person name="Zheng P."/>
            <person name="Cen K."/>
            <person name="Zhan S."/>
            <person name="Wang C."/>
        </authorList>
    </citation>
    <scope>NUCLEOTIDE SEQUENCE [LARGE SCALE GENOMIC DNA]</scope>
    <source>
        <strain evidence="7 8">RCEF 264</strain>
    </source>
</reference>
<dbReference type="GO" id="GO:0016020">
    <property type="term" value="C:membrane"/>
    <property type="evidence" value="ECO:0007669"/>
    <property type="project" value="UniProtKB-SubCell"/>
</dbReference>
<evidence type="ECO:0000313" key="7">
    <source>
        <dbReference type="EMBL" id="OAA57037.1"/>
    </source>
</evidence>
<dbReference type="Pfam" id="PF03619">
    <property type="entry name" value="Solute_trans_a"/>
    <property type="match status" value="1"/>
</dbReference>
<evidence type="ECO:0000256" key="5">
    <source>
        <dbReference type="SAM" id="MobiDB-lite"/>
    </source>
</evidence>
<feature type="transmembrane region" description="Helical" evidence="6">
    <location>
        <begin position="101"/>
        <end position="119"/>
    </location>
</feature>
<feature type="region of interest" description="Disordered" evidence="5">
    <location>
        <begin position="506"/>
        <end position="596"/>
    </location>
</feature>
<evidence type="ECO:0000256" key="6">
    <source>
        <dbReference type="SAM" id="Phobius"/>
    </source>
</evidence>
<dbReference type="OrthoDB" id="5348404at2759"/>
<feature type="compositionally biased region" description="Low complexity" evidence="5">
    <location>
        <begin position="566"/>
        <end position="590"/>
    </location>
</feature>